<proteinExistence type="predicted"/>
<dbReference type="EMBL" id="MU150689">
    <property type="protein sequence ID" value="KAF9455420.1"/>
    <property type="molecule type" value="Genomic_DNA"/>
</dbReference>
<keyword evidence="2" id="KW-1185">Reference proteome</keyword>
<dbReference type="InterPro" id="IPR041078">
    <property type="entry name" value="Plavaka"/>
</dbReference>
<name>A0A9P5XTH6_9AGAR</name>
<organism evidence="1 2">
    <name type="scientific">Collybia nuda</name>
    <dbReference type="NCBI Taxonomy" id="64659"/>
    <lineage>
        <taxon>Eukaryota</taxon>
        <taxon>Fungi</taxon>
        <taxon>Dikarya</taxon>
        <taxon>Basidiomycota</taxon>
        <taxon>Agaricomycotina</taxon>
        <taxon>Agaricomycetes</taxon>
        <taxon>Agaricomycetidae</taxon>
        <taxon>Agaricales</taxon>
        <taxon>Tricholomatineae</taxon>
        <taxon>Clitocybaceae</taxon>
        <taxon>Collybia</taxon>
    </lineage>
</organism>
<accession>A0A9P5XTH6</accession>
<dbReference type="Pfam" id="PF18759">
    <property type="entry name" value="Plavaka"/>
    <property type="match status" value="1"/>
</dbReference>
<protein>
    <submittedName>
        <fullName evidence="1">Uncharacterized protein</fullName>
    </submittedName>
</protein>
<dbReference type="AlphaFoldDB" id="A0A9P5XTH6"/>
<dbReference type="Proteomes" id="UP000807353">
    <property type="component" value="Unassembled WGS sequence"/>
</dbReference>
<evidence type="ECO:0000313" key="2">
    <source>
        <dbReference type="Proteomes" id="UP000807353"/>
    </source>
</evidence>
<evidence type="ECO:0000313" key="1">
    <source>
        <dbReference type="EMBL" id="KAF9455420.1"/>
    </source>
</evidence>
<gene>
    <name evidence="1" type="ORF">BDZ94DRAFT_1316251</name>
</gene>
<sequence>MNSRGMKTWIHPYLDGTPCDEDGYDLPTGSLHLPQNPKCDQNDFTPYTSRAEFELADLLFRRVQMSRKDTDDLMEIMAAIIQKHCETPEDTDLGPPFSSAKDMYNIIDSTELGDVPWEAFSVRYNGEMPDSAVPTWMTSAHEVWYCDPLRVMENQIGNPDFQHDMDFAPKQVFNKHNKCQYSDFMSGNWAWEQADIIAKDPETHGAMFAPIIMGSDKTTVSVATGQNDFYPLYASVGNVQNHIRRAHRNALSIIGFLAIPKTDKQHQDSVEFRKFRRQLFHSSIAQILMSVRPWMTKPRITQCGDGQYRRIVYGLGSYIVDYPEQALLA</sequence>
<dbReference type="OrthoDB" id="3199698at2759"/>
<comment type="caution">
    <text evidence="1">The sequence shown here is derived from an EMBL/GenBank/DDBJ whole genome shotgun (WGS) entry which is preliminary data.</text>
</comment>
<reference evidence="1" key="1">
    <citation type="submission" date="2020-11" db="EMBL/GenBank/DDBJ databases">
        <authorList>
            <consortium name="DOE Joint Genome Institute"/>
            <person name="Ahrendt S."/>
            <person name="Riley R."/>
            <person name="Andreopoulos W."/>
            <person name="Labutti K."/>
            <person name="Pangilinan J."/>
            <person name="Ruiz-Duenas F.J."/>
            <person name="Barrasa J.M."/>
            <person name="Sanchez-Garcia M."/>
            <person name="Camarero S."/>
            <person name="Miyauchi S."/>
            <person name="Serrano A."/>
            <person name="Linde D."/>
            <person name="Babiker R."/>
            <person name="Drula E."/>
            <person name="Ayuso-Fernandez I."/>
            <person name="Pacheco R."/>
            <person name="Padilla G."/>
            <person name="Ferreira P."/>
            <person name="Barriuso J."/>
            <person name="Kellner H."/>
            <person name="Castanera R."/>
            <person name="Alfaro M."/>
            <person name="Ramirez L."/>
            <person name="Pisabarro A.G."/>
            <person name="Kuo A."/>
            <person name="Tritt A."/>
            <person name="Lipzen A."/>
            <person name="He G."/>
            <person name="Yan M."/>
            <person name="Ng V."/>
            <person name="Cullen D."/>
            <person name="Martin F."/>
            <person name="Rosso M.-N."/>
            <person name="Henrissat B."/>
            <person name="Hibbett D."/>
            <person name="Martinez A.T."/>
            <person name="Grigoriev I.V."/>
        </authorList>
    </citation>
    <scope>NUCLEOTIDE SEQUENCE</scope>
    <source>
        <strain evidence="1">CBS 247.69</strain>
    </source>
</reference>